<dbReference type="KEGG" id="bcom:BAUCODRAFT_451592"/>
<dbReference type="Proteomes" id="UP000011761">
    <property type="component" value="Unassembled WGS sequence"/>
</dbReference>
<feature type="region of interest" description="Disordered" evidence="1">
    <location>
        <begin position="1"/>
        <end position="21"/>
    </location>
</feature>
<dbReference type="GeneID" id="19114460"/>
<protein>
    <submittedName>
        <fullName evidence="2">Uncharacterized protein</fullName>
    </submittedName>
</protein>
<keyword evidence="3" id="KW-1185">Reference proteome</keyword>
<evidence type="ECO:0000256" key="1">
    <source>
        <dbReference type="SAM" id="MobiDB-lite"/>
    </source>
</evidence>
<dbReference type="EMBL" id="KB445554">
    <property type="protein sequence ID" value="EMC97412.1"/>
    <property type="molecule type" value="Genomic_DNA"/>
</dbReference>
<sequence length="151" mass="17292">MITFNDIASRQQRRSDLPFPLHGPPTLYTSNHTHLFTQHDDRSATQKQADYIGTSHVAFEGSACTSRQTDCKQTKGTPTCKLHGARTLWPHLPPFHALRDDYPHLYLAQRHALQRLHTHRKTLHASAGFRYRKRAARLDGVTTRGDIAEMR</sequence>
<name>M2LSG0_BAUPA</name>
<reference evidence="2 3" key="1">
    <citation type="journal article" date="2012" name="PLoS Pathog.">
        <title>Diverse lifestyles and strategies of plant pathogenesis encoded in the genomes of eighteen Dothideomycetes fungi.</title>
        <authorList>
            <person name="Ohm R.A."/>
            <person name="Feau N."/>
            <person name="Henrissat B."/>
            <person name="Schoch C.L."/>
            <person name="Horwitz B.A."/>
            <person name="Barry K.W."/>
            <person name="Condon B.J."/>
            <person name="Copeland A.C."/>
            <person name="Dhillon B."/>
            <person name="Glaser F."/>
            <person name="Hesse C.N."/>
            <person name="Kosti I."/>
            <person name="LaButti K."/>
            <person name="Lindquist E.A."/>
            <person name="Lucas S."/>
            <person name="Salamov A.A."/>
            <person name="Bradshaw R.E."/>
            <person name="Ciuffetti L."/>
            <person name="Hamelin R.C."/>
            <person name="Kema G.H.J."/>
            <person name="Lawrence C."/>
            <person name="Scott J.A."/>
            <person name="Spatafora J.W."/>
            <person name="Turgeon B.G."/>
            <person name="de Wit P.J.G.M."/>
            <person name="Zhong S."/>
            <person name="Goodwin S.B."/>
            <person name="Grigoriev I.V."/>
        </authorList>
    </citation>
    <scope>NUCLEOTIDE SEQUENCE [LARGE SCALE GENOMIC DNA]</scope>
    <source>
        <strain evidence="2 3">UAMH 10762</strain>
    </source>
</reference>
<dbReference type="RefSeq" id="XP_007675808.1">
    <property type="nucleotide sequence ID" value="XM_007677618.1"/>
</dbReference>
<gene>
    <name evidence="2" type="ORF">BAUCODRAFT_451592</name>
</gene>
<evidence type="ECO:0000313" key="3">
    <source>
        <dbReference type="Proteomes" id="UP000011761"/>
    </source>
</evidence>
<dbReference type="AlphaFoldDB" id="M2LSG0"/>
<dbReference type="HOGENOM" id="CLU_1731112_0_0_1"/>
<feature type="compositionally biased region" description="Polar residues" evidence="1">
    <location>
        <begin position="1"/>
        <end position="10"/>
    </location>
</feature>
<accession>M2LSG0</accession>
<evidence type="ECO:0000313" key="2">
    <source>
        <dbReference type="EMBL" id="EMC97412.1"/>
    </source>
</evidence>
<organism evidence="2 3">
    <name type="scientific">Baudoinia panamericana (strain UAMH 10762)</name>
    <name type="common">Angels' share fungus</name>
    <name type="synonym">Baudoinia compniacensis (strain UAMH 10762)</name>
    <dbReference type="NCBI Taxonomy" id="717646"/>
    <lineage>
        <taxon>Eukaryota</taxon>
        <taxon>Fungi</taxon>
        <taxon>Dikarya</taxon>
        <taxon>Ascomycota</taxon>
        <taxon>Pezizomycotina</taxon>
        <taxon>Dothideomycetes</taxon>
        <taxon>Dothideomycetidae</taxon>
        <taxon>Mycosphaerellales</taxon>
        <taxon>Teratosphaeriaceae</taxon>
        <taxon>Baudoinia</taxon>
    </lineage>
</organism>
<proteinExistence type="predicted"/>